<keyword evidence="3" id="KW-1185">Reference proteome</keyword>
<dbReference type="InterPro" id="IPR041657">
    <property type="entry name" value="HTH_17"/>
</dbReference>
<dbReference type="RefSeq" id="WP_344941528.1">
    <property type="nucleotide sequence ID" value="NZ_BAAAZG010000002.1"/>
</dbReference>
<dbReference type="InterPro" id="IPR010093">
    <property type="entry name" value="SinI_DNA-bd"/>
</dbReference>
<dbReference type="Pfam" id="PF12728">
    <property type="entry name" value="HTH_17"/>
    <property type="match status" value="1"/>
</dbReference>
<evidence type="ECO:0000313" key="2">
    <source>
        <dbReference type="EMBL" id="GAA4059943.1"/>
    </source>
</evidence>
<protein>
    <recommendedName>
        <fullName evidence="1">Helix-turn-helix domain-containing protein</fullName>
    </recommendedName>
</protein>
<name>A0ABP7V5C4_9ACTN</name>
<gene>
    <name evidence="2" type="ORF">GCM10022214_10700</name>
</gene>
<feature type="domain" description="Helix-turn-helix" evidence="1">
    <location>
        <begin position="19"/>
        <end position="67"/>
    </location>
</feature>
<accession>A0ABP7V5C4</accession>
<dbReference type="NCBIfam" id="TIGR01764">
    <property type="entry name" value="excise"/>
    <property type="match status" value="1"/>
</dbReference>
<evidence type="ECO:0000313" key="3">
    <source>
        <dbReference type="Proteomes" id="UP001500683"/>
    </source>
</evidence>
<dbReference type="Proteomes" id="UP001500683">
    <property type="component" value="Unassembled WGS sequence"/>
</dbReference>
<comment type="caution">
    <text evidence="2">The sequence shown here is derived from an EMBL/GenBank/DDBJ whole genome shotgun (WGS) entry which is preliminary data.</text>
</comment>
<reference evidence="3" key="1">
    <citation type="journal article" date="2019" name="Int. J. Syst. Evol. Microbiol.">
        <title>The Global Catalogue of Microorganisms (GCM) 10K type strain sequencing project: providing services to taxonomists for standard genome sequencing and annotation.</title>
        <authorList>
            <consortium name="The Broad Institute Genomics Platform"/>
            <consortium name="The Broad Institute Genome Sequencing Center for Infectious Disease"/>
            <person name="Wu L."/>
            <person name="Ma J."/>
        </authorList>
    </citation>
    <scope>NUCLEOTIDE SEQUENCE [LARGE SCALE GENOMIC DNA]</scope>
    <source>
        <strain evidence="3">JCM 16702</strain>
    </source>
</reference>
<sequence>MKPVTLPDHLGDVPPTMRLYTVPEAMALLRFSRGTIYALMERGRLRYVTEGRSRRIPGTAIAEYIARLEQEAEAAA</sequence>
<proteinExistence type="predicted"/>
<evidence type="ECO:0000259" key="1">
    <source>
        <dbReference type="Pfam" id="PF12728"/>
    </source>
</evidence>
<dbReference type="EMBL" id="BAAAZG010000002">
    <property type="protein sequence ID" value="GAA4059943.1"/>
    <property type="molecule type" value="Genomic_DNA"/>
</dbReference>
<organism evidence="2 3">
    <name type="scientific">Actinomadura miaoliensis</name>
    <dbReference type="NCBI Taxonomy" id="430685"/>
    <lineage>
        <taxon>Bacteria</taxon>
        <taxon>Bacillati</taxon>
        <taxon>Actinomycetota</taxon>
        <taxon>Actinomycetes</taxon>
        <taxon>Streptosporangiales</taxon>
        <taxon>Thermomonosporaceae</taxon>
        <taxon>Actinomadura</taxon>
    </lineage>
</organism>